<dbReference type="InterPro" id="IPR009078">
    <property type="entry name" value="Ferritin-like_SF"/>
</dbReference>
<protein>
    <submittedName>
        <fullName evidence="2">Ferritin family protein</fullName>
    </submittedName>
</protein>
<dbReference type="Proteomes" id="UP000632828">
    <property type="component" value="Unassembled WGS sequence"/>
</dbReference>
<accession>A0A8J6QY48</accession>
<dbReference type="GO" id="GO:0016491">
    <property type="term" value="F:oxidoreductase activity"/>
    <property type="evidence" value="ECO:0007669"/>
    <property type="project" value="InterPro"/>
</dbReference>
<dbReference type="Gene3D" id="1.20.1260.10">
    <property type="match status" value="1"/>
</dbReference>
<dbReference type="GO" id="GO:0046872">
    <property type="term" value="F:metal ion binding"/>
    <property type="evidence" value="ECO:0007669"/>
    <property type="project" value="InterPro"/>
</dbReference>
<dbReference type="InterPro" id="IPR003251">
    <property type="entry name" value="Rr_diiron-bd_dom"/>
</dbReference>
<reference evidence="2" key="1">
    <citation type="submission" date="2020-09" db="EMBL/GenBank/DDBJ databases">
        <title>Pelobacter alkaliphilus sp. nov., a novel anaerobic arsenate-reducing bacterium from terrestrial mud volcano.</title>
        <authorList>
            <person name="Khomyakova M.A."/>
            <person name="Merkel A.Y."/>
            <person name="Slobodkin A.I."/>
        </authorList>
    </citation>
    <scope>NUCLEOTIDE SEQUENCE</scope>
    <source>
        <strain evidence="2">M08fum</strain>
    </source>
</reference>
<dbReference type="EMBL" id="JACWUN010000015">
    <property type="protein sequence ID" value="MBD1401451.1"/>
    <property type="molecule type" value="Genomic_DNA"/>
</dbReference>
<name>A0A8J6QY48_9BACT</name>
<dbReference type="PANTHER" id="PTHR33531">
    <property type="entry name" value="RUBRERYTHRIN SUBFAMILY"/>
    <property type="match status" value="1"/>
</dbReference>
<gene>
    <name evidence="2" type="ORF">ICT70_12325</name>
</gene>
<dbReference type="Pfam" id="PF02915">
    <property type="entry name" value="Rubrerythrin"/>
    <property type="match status" value="1"/>
</dbReference>
<evidence type="ECO:0000313" key="2">
    <source>
        <dbReference type="EMBL" id="MBD1401451.1"/>
    </source>
</evidence>
<dbReference type="RefSeq" id="WP_191157077.1">
    <property type="nucleotide sequence ID" value="NZ_JACWUN010000015.1"/>
</dbReference>
<feature type="domain" description="Rubrerythrin diiron-binding" evidence="1">
    <location>
        <begin position="9"/>
        <end position="145"/>
    </location>
</feature>
<evidence type="ECO:0000313" key="3">
    <source>
        <dbReference type="Proteomes" id="UP000632828"/>
    </source>
</evidence>
<evidence type="ECO:0000259" key="1">
    <source>
        <dbReference type="Pfam" id="PF02915"/>
    </source>
</evidence>
<dbReference type="AlphaFoldDB" id="A0A8J6QY48"/>
<dbReference type="SUPFAM" id="SSF47240">
    <property type="entry name" value="Ferritin-like"/>
    <property type="match status" value="1"/>
</dbReference>
<sequence length="165" mass="19253">MPQEYTVKEALKMAIMAKKNLMDFYLEAARITDNENGKKVFARLAGEVCDNARKFYQYYTWQDLGSFDDLMGQPPKSDSVILAELRKALNKDMHERKARELALKEEESMEKTFLQAAKHIIDPQVRAIFNDVARDTRIHYEIIASEYSRTMGMVHESDMDTYVRE</sequence>
<organism evidence="2 3">
    <name type="scientific">Pelovirga terrestris</name>
    <dbReference type="NCBI Taxonomy" id="2771352"/>
    <lineage>
        <taxon>Bacteria</taxon>
        <taxon>Pseudomonadati</taxon>
        <taxon>Thermodesulfobacteriota</taxon>
        <taxon>Desulfuromonadia</taxon>
        <taxon>Geobacterales</taxon>
        <taxon>Geobacteraceae</taxon>
        <taxon>Pelovirga</taxon>
    </lineage>
</organism>
<proteinExistence type="predicted"/>
<comment type="caution">
    <text evidence="2">The sequence shown here is derived from an EMBL/GenBank/DDBJ whole genome shotgun (WGS) entry which is preliminary data.</text>
</comment>
<dbReference type="InterPro" id="IPR012347">
    <property type="entry name" value="Ferritin-like"/>
</dbReference>
<dbReference type="PANTHER" id="PTHR33531:SF7">
    <property type="entry name" value="HYPOTHETICAL MEMBRANE PROTEIN, CONSERVED"/>
    <property type="match status" value="1"/>
</dbReference>
<keyword evidence="3" id="KW-1185">Reference proteome</keyword>
<dbReference type="CDD" id="cd01045">
    <property type="entry name" value="Ferritin_like_AB"/>
    <property type="match status" value="1"/>
</dbReference>